<dbReference type="AlphaFoldDB" id="A0A4Y9ZFA2"/>
<reference evidence="1 2" key="1">
    <citation type="submission" date="2019-02" db="EMBL/GenBank/DDBJ databases">
        <title>Genome sequencing of the rare red list fungi Hericium alpestre (H. flagellum).</title>
        <authorList>
            <person name="Buettner E."/>
            <person name="Kellner H."/>
        </authorList>
    </citation>
    <scope>NUCLEOTIDE SEQUENCE [LARGE SCALE GENOMIC DNA]</scope>
    <source>
        <strain evidence="1 2">DSM 108284</strain>
    </source>
</reference>
<organism evidence="1 2">
    <name type="scientific">Hericium alpestre</name>
    <dbReference type="NCBI Taxonomy" id="135208"/>
    <lineage>
        <taxon>Eukaryota</taxon>
        <taxon>Fungi</taxon>
        <taxon>Dikarya</taxon>
        <taxon>Basidiomycota</taxon>
        <taxon>Agaricomycotina</taxon>
        <taxon>Agaricomycetes</taxon>
        <taxon>Russulales</taxon>
        <taxon>Hericiaceae</taxon>
        <taxon>Hericium</taxon>
    </lineage>
</organism>
<dbReference type="OrthoDB" id="3269637at2759"/>
<dbReference type="EMBL" id="SFCI01002838">
    <property type="protein sequence ID" value="TFY73456.1"/>
    <property type="molecule type" value="Genomic_DNA"/>
</dbReference>
<evidence type="ECO:0000313" key="1">
    <source>
        <dbReference type="EMBL" id="TFY73456.1"/>
    </source>
</evidence>
<proteinExistence type="predicted"/>
<comment type="caution">
    <text evidence="1">The sequence shown here is derived from an EMBL/GenBank/DDBJ whole genome shotgun (WGS) entry which is preliminary data.</text>
</comment>
<protein>
    <submittedName>
        <fullName evidence="1">Uncharacterized protein</fullName>
    </submittedName>
</protein>
<name>A0A4Y9ZFA2_9AGAM</name>
<keyword evidence="2" id="KW-1185">Reference proteome</keyword>
<sequence>MVKSAHDNIWFVLLAEQDIPMFCLDLSIVVIQKFCLRPVKFLRYLAWCILGVAGPQTSILFNDAPVDDDDNLVKHGTYFFSAPEMSNFERIFEEKPDFEHIPIRDESYDLFEPDKFEENEEDGFRDELLKRDSPCIFTNWDRGNSTRLIQEDELLQHVIKDRSVDPLINEDLSKLDLNNVHNGFIVNAEMQQGFRMHLASVLQTPNCVLAPEDIPTRAEHHVDPTDSYPVNLRYTFQWFEKNPAVLALAPNNSDARSK</sequence>
<feature type="non-terminal residue" evidence="1">
    <location>
        <position position="258"/>
    </location>
</feature>
<gene>
    <name evidence="1" type="ORF">EWM64_g10555</name>
</gene>
<dbReference type="Proteomes" id="UP000298061">
    <property type="component" value="Unassembled WGS sequence"/>
</dbReference>
<accession>A0A4Y9ZFA2</accession>
<evidence type="ECO:0000313" key="2">
    <source>
        <dbReference type="Proteomes" id="UP000298061"/>
    </source>
</evidence>